<dbReference type="InterPro" id="IPR032675">
    <property type="entry name" value="LRR_dom_sf"/>
</dbReference>
<proteinExistence type="predicted"/>
<reference evidence="1" key="1">
    <citation type="submission" date="2015-07" db="EMBL/GenBank/DDBJ databases">
        <title>Adaptation to a free-living lifestyle via gene acquisitions in the diplomonad Trepomonas sp. PC1.</title>
        <authorList>
            <person name="Xu F."/>
            <person name="Jerlstrom-Hultqvist J."/>
            <person name="Kolisko M."/>
            <person name="Simpson A.G.B."/>
            <person name="Roger A.J."/>
            <person name="Svard S.G."/>
            <person name="Andersson J.O."/>
        </authorList>
    </citation>
    <scope>NUCLEOTIDE SEQUENCE</scope>
    <source>
        <strain evidence="1">PC1</strain>
    </source>
</reference>
<gene>
    <name evidence="1" type="ORF">TPC1_12039</name>
</gene>
<dbReference type="SUPFAM" id="SSF52058">
    <property type="entry name" value="L domain-like"/>
    <property type="match status" value="1"/>
</dbReference>
<dbReference type="InterPro" id="IPR026906">
    <property type="entry name" value="LRR_5"/>
</dbReference>
<organism evidence="1">
    <name type="scientific">Trepomonas sp. PC1</name>
    <dbReference type="NCBI Taxonomy" id="1076344"/>
    <lineage>
        <taxon>Eukaryota</taxon>
        <taxon>Metamonada</taxon>
        <taxon>Diplomonadida</taxon>
        <taxon>Hexamitidae</taxon>
        <taxon>Hexamitinae</taxon>
        <taxon>Trepomonas</taxon>
    </lineage>
</organism>
<dbReference type="Gene3D" id="3.80.10.10">
    <property type="entry name" value="Ribonuclease Inhibitor"/>
    <property type="match status" value="1"/>
</dbReference>
<feature type="non-terminal residue" evidence="1">
    <location>
        <position position="1"/>
    </location>
</feature>
<evidence type="ECO:0000313" key="1">
    <source>
        <dbReference type="EMBL" id="JAP95079.1"/>
    </source>
</evidence>
<sequence>QKLCDTPQYLMTDKAILVQNTLICTAEILSEEVIKHIDKSQVFYLVVPFAKQIDKNTFYAYYKLRWVYAPNLMRILYQCFSECYSLYEIVGEQISAIEKNGLNGCVSLSKISLNNLAIFSEGSFPYCRSLQIFKAKQLKCIPKTAFSGNNSLFYIDCENLADTKDFLFEQPCLGYVHLPLTNDIKHRTQTLIKSDVHSLDNCQQIDRMPPIEELQQFRFNKGNKFQKQHLYHQNNQLNIPLNVRGLVLSKAVVITEKAFENRQQLLFALCPSVTTVEQKAFGYCFSMRR</sequence>
<feature type="non-terminal residue" evidence="1">
    <location>
        <position position="289"/>
    </location>
</feature>
<dbReference type="EMBL" id="GDID01001527">
    <property type="protein sequence ID" value="JAP95079.1"/>
    <property type="molecule type" value="Transcribed_RNA"/>
</dbReference>
<name>A0A146KIK0_9EUKA</name>
<protein>
    <submittedName>
        <fullName evidence="1">Leucine rich repeats-containing protein</fullName>
    </submittedName>
</protein>
<dbReference type="AlphaFoldDB" id="A0A146KIK0"/>
<dbReference type="Pfam" id="PF13306">
    <property type="entry name" value="LRR_5"/>
    <property type="match status" value="1"/>
</dbReference>
<accession>A0A146KIK0</accession>